<dbReference type="EMBL" id="JH823233">
    <property type="protein sequence ID" value="EKC42243.1"/>
    <property type="molecule type" value="Genomic_DNA"/>
</dbReference>
<dbReference type="InterPro" id="IPR000315">
    <property type="entry name" value="Znf_B-box"/>
</dbReference>
<proteinExistence type="predicted"/>
<accession>K1R8X2</accession>
<dbReference type="PANTHER" id="PTHR25462:SF296">
    <property type="entry name" value="MEIOTIC P26, ISOFORM F"/>
    <property type="match status" value="1"/>
</dbReference>
<dbReference type="PROSITE" id="PS50119">
    <property type="entry name" value="ZF_BBOX"/>
    <property type="match status" value="1"/>
</dbReference>
<gene>
    <name evidence="1" type="ORF">CGI_10028043</name>
</gene>
<dbReference type="InParanoid" id="K1R8X2"/>
<dbReference type="CDD" id="cd19757">
    <property type="entry name" value="Bbox1"/>
    <property type="match status" value="1"/>
</dbReference>
<dbReference type="InterPro" id="IPR047153">
    <property type="entry name" value="TRIM45/56/19-like"/>
</dbReference>
<organism evidence="1">
    <name type="scientific">Magallana gigas</name>
    <name type="common">Pacific oyster</name>
    <name type="synonym">Crassostrea gigas</name>
    <dbReference type="NCBI Taxonomy" id="29159"/>
    <lineage>
        <taxon>Eukaryota</taxon>
        <taxon>Metazoa</taxon>
        <taxon>Spiralia</taxon>
        <taxon>Lophotrochozoa</taxon>
        <taxon>Mollusca</taxon>
        <taxon>Bivalvia</taxon>
        <taxon>Autobranchia</taxon>
        <taxon>Pteriomorphia</taxon>
        <taxon>Ostreida</taxon>
        <taxon>Ostreoidea</taxon>
        <taxon>Ostreidae</taxon>
        <taxon>Magallana</taxon>
    </lineage>
</organism>
<dbReference type="HOGENOM" id="CLU_832236_0_0_1"/>
<reference evidence="1" key="1">
    <citation type="journal article" date="2012" name="Nature">
        <title>The oyster genome reveals stress adaptation and complexity of shell formation.</title>
        <authorList>
            <person name="Zhang G."/>
            <person name="Fang X."/>
            <person name="Guo X."/>
            <person name="Li L."/>
            <person name="Luo R."/>
            <person name="Xu F."/>
            <person name="Yang P."/>
            <person name="Zhang L."/>
            <person name="Wang X."/>
            <person name="Qi H."/>
            <person name="Xiong Z."/>
            <person name="Que H."/>
            <person name="Xie Y."/>
            <person name="Holland P.W."/>
            <person name="Paps J."/>
            <person name="Zhu Y."/>
            <person name="Wu F."/>
            <person name="Chen Y."/>
            <person name="Wang J."/>
            <person name="Peng C."/>
            <person name="Meng J."/>
            <person name="Yang L."/>
            <person name="Liu J."/>
            <person name="Wen B."/>
            <person name="Zhang N."/>
            <person name="Huang Z."/>
            <person name="Zhu Q."/>
            <person name="Feng Y."/>
            <person name="Mount A."/>
            <person name="Hedgecock D."/>
            <person name="Xu Z."/>
            <person name="Liu Y."/>
            <person name="Domazet-Loso T."/>
            <person name="Du Y."/>
            <person name="Sun X."/>
            <person name="Zhang S."/>
            <person name="Liu B."/>
            <person name="Cheng P."/>
            <person name="Jiang X."/>
            <person name="Li J."/>
            <person name="Fan D."/>
            <person name="Wang W."/>
            <person name="Fu W."/>
            <person name="Wang T."/>
            <person name="Wang B."/>
            <person name="Zhang J."/>
            <person name="Peng Z."/>
            <person name="Li Y."/>
            <person name="Li N."/>
            <person name="Wang J."/>
            <person name="Chen M."/>
            <person name="He Y."/>
            <person name="Tan F."/>
            <person name="Song X."/>
            <person name="Zheng Q."/>
            <person name="Huang R."/>
            <person name="Yang H."/>
            <person name="Du X."/>
            <person name="Chen L."/>
            <person name="Yang M."/>
            <person name="Gaffney P.M."/>
            <person name="Wang S."/>
            <person name="Luo L."/>
            <person name="She Z."/>
            <person name="Ming Y."/>
            <person name="Huang W."/>
            <person name="Zhang S."/>
            <person name="Huang B."/>
            <person name="Zhang Y."/>
            <person name="Qu T."/>
            <person name="Ni P."/>
            <person name="Miao G."/>
            <person name="Wang J."/>
            <person name="Wang Q."/>
            <person name="Steinberg C.E."/>
            <person name="Wang H."/>
            <person name="Li N."/>
            <person name="Qian L."/>
            <person name="Zhang G."/>
            <person name="Li Y."/>
            <person name="Yang H."/>
            <person name="Liu X."/>
            <person name="Wang J."/>
            <person name="Yin Y."/>
            <person name="Wang J."/>
        </authorList>
    </citation>
    <scope>NUCLEOTIDE SEQUENCE [LARGE SCALE GENOMIC DNA]</scope>
    <source>
        <strain evidence="1">05x7-T-G4-1.051#20</strain>
    </source>
</reference>
<dbReference type="Gene3D" id="3.30.160.60">
    <property type="entry name" value="Classic Zinc Finger"/>
    <property type="match status" value="1"/>
</dbReference>
<dbReference type="AlphaFoldDB" id="K1R8X2"/>
<evidence type="ECO:0000313" key="1">
    <source>
        <dbReference type="EMBL" id="EKC42243.1"/>
    </source>
</evidence>
<name>K1R8X2_MAGGI</name>
<protein>
    <submittedName>
        <fullName evidence="1">Uncharacterized protein</fullName>
    </submittedName>
</protein>
<dbReference type="SUPFAM" id="SSF57845">
    <property type="entry name" value="B-box zinc-binding domain"/>
    <property type="match status" value="1"/>
</dbReference>
<dbReference type="PANTHER" id="PTHR25462">
    <property type="entry name" value="BONUS, ISOFORM C-RELATED"/>
    <property type="match status" value="1"/>
</dbReference>
<dbReference type="GO" id="GO:0008270">
    <property type="term" value="F:zinc ion binding"/>
    <property type="evidence" value="ECO:0007669"/>
    <property type="project" value="InterPro"/>
</dbReference>
<sequence length="334" mass="38501">MKEWAKHFSANTLLNSLTKSTVGQPQDTCNMCAICLRDDKQVKAESWCHGCQEMICETCKDLHKIVVTLRKHKITALALKNQIEDLQFQDMDEPGRSHAGKFIEVFCLDHEKLCCRVCFAIEHRHCEHVETLEDIAKRMLKSNVDGNIEVLSKLAKVTKETIDLKEQTIREINAKKETILTNVSTEIENLKSKLDECQQQFEKTFIKTHEENEEKLVQCVLDLKRYLLTAENGQALLSAVQQKGSAKNTFITAMKTIDNIKEQFQQFKANYSGDEEFQYEHDHTTILKQVCEKDTIEHVTEIARPSGTIWDLLLHLPSFRVIESMKQEQPSTLF</sequence>